<evidence type="ECO:0000256" key="6">
    <source>
        <dbReference type="SAM" id="Phobius"/>
    </source>
</evidence>
<dbReference type="PANTHER" id="PTHR13887:SF14">
    <property type="entry name" value="DISULFIDE BOND FORMATION PROTEIN D"/>
    <property type="match status" value="1"/>
</dbReference>
<evidence type="ECO:0000256" key="2">
    <source>
        <dbReference type="ARBA" id="ARBA00022729"/>
    </source>
</evidence>
<accession>A0A1F8F514</accession>
<dbReference type="Gene3D" id="3.40.30.10">
    <property type="entry name" value="Glutaredoxin"/>
    <property type="match status" value="1"/>
</dbReference>
<keyword evidence="2" id="KW-0732">Signal</keyword>
<keyword evidence="5" id="KW-0676">Redox-active center</keyword>
<evidence type="ECO:0000259" key="7">
    <source>
        <dbReference type="PROSITE" id="PS51352"/>
    </source>
</evidence>
<dbReference type="PROSITE" id="PS51352">
    <property type="entry name" value="THIOREDOXIN_2"/>
    <property type="match status" value="1"/>
</dbReference>
<dbReference type="InterPro" id="IPR013766">
    <property type="entry name" value="Thioredoxin_domain"/>
</dbReference>
<comment type="similarity">
    <text evidence="1">Belongs to the thioredoxin family. DsbA subfamily.</text>
</comment>
<keyword evidence="3" id="KW-0560">Oxidoreductase</keyword>
<gene>
    <name evidence="8" type="ORF">A2750_01225</name>
</gene>
<dbReference type="InterPro" id="IPR036249">
    <property type="entry name" value="Thioredoxin-like_sf"/>
</dbReference>
<dbReference type="PANTHER" id="PTHR13887">
    <property type="entry name" value="GLUTATHIONE S-TRANSFERASE KAPPA"/>
    <property type="match status" value="1"/>
</dbReference>
<keyword evidence="4" id="KW-1015">Disulfide bond</keyword>
<organism evidence="8 9">
    <name type="scientific">Candidatus Yanofskybacteria bacterium RIFCSPHIGHO2_01_FULL_45_42</name>
    <dbReference type="NCBI Taxonomy" id="1802671"/>
    <lineage>
        <taxon>Bacteria</taxon>
        <taxon>Candidatus Yanofskyibacteriota</taxon>
    </lineage>
</organism>
<evidence type="ECO:0000256" key="4">
    <source>
        <dbReference type="ARBA" id="ARBA00023157"/>
    </source>
</evidence>
<name>A0A1F8F514_9BACT</name>
<feature type="domain" description="Thioredoxin" evidence="7">
    <location>
        <begin position="51"/>
        <end position="243"/>
    </location>
</feature>
<dbReference type="AlphaFoldDB" id="A0A1F8F514"/>
<dbReference type="EMBL" id="MGJL01000009">
    <property type="protein sequence ID" value="OGN08221.1"/>
    <property type="molecule type" value="Genomic_DNA"/>
</dbReference>
<evidence type="ECO:0000256" key="5">
    <source>
        <dbReference type="ARBA" id="ARBA00023284"/>
    </source>
</evidence>
<evidence type="ECO:0000256" key="3">
    <source>
        <dbReference type="ARBA" id="ARBA00023002"/>
    </source>
</evidence>
<keyword evidence="6" id="KW-0812">Transmembrane</keyword>
<proteinExistence type="inferred from homology"/>
<dbReference type="Pfam" id="PF13462">
    <property type="entry name" value="Thioredoxin_4"/>
    <property type="match status" value="1"/>
</dbReference>
<evidence type="ECO:0000313" key="8">
    <source>
        <dbReference type="EMBL" id="OGN08221.1"/>
    </source>
</evidence>
<comment type="caution">
    <text evidence="8">The sequence shown here is derived from an EMBL/GenBank/DDBJ whole genome shotgun (WGS) entry which is preliminary data.</text>
</comment>
<feature type="transmembrane region" description="Helical" evidence="6">
    <location>
        <begin position="24"/>
        <end position="44"/>
    </location>
</feature>
<keyword evidence="6" id="KW-1133">Transmembrane helix</keyword>
<dbReference type="GO" id="GO:0016491">
    <property type="term" value="F:oxidoreductase activity"/>
    <property type="evidence" value="ECO:0007669"/>
    <property type="project" value="UniProtKB-KW"/>
</dbReference>
<keyword evidence="6" id="KW-0472">Membrane</keyword>
<evidence type="ECO:0000313" key="9">
    <source>
        <dbReference type="Proteomes" id="UP000178023"/>
    </source>
</evidence>
<dbReference type="Proteomes" id="UP000178023">
    <property type="component" value="Unassembled WGS sequence"/>
</dbReference>
<evidence type="ECO:0000256" key="1">
    <source>
        <dbReference type="ARBA" id="ARBA00005791"/>
    </source>
</evidence>
<dbReference type="InterPro" id="IPR012336">
    <property type="entry name" value="Thioredoxin-like_fold"/>
</dbReference>
<dbReference type="SUPFAM" id="SSF52833">
    <property type="entry name" value="Thioredoxin-like"/>
    <property type="match status" value="1"/>
</dbReference>
<reference evidence="8 9" key="1">
    <citation type="journal article" date="2016" name="Nat. Commun.">
        <title>Thousands of microbial genomes shed light on interconnected biogeochemical processes in an aquifer system.</title>
        <authorList>
            <person name="Anantharaman K."/>
            <person name="Brown C.T."/>
            <person name="Hug L.A."/>
            <person name="Sharon I."/>
            <person name="Castelle C.J."/>
            <person name="Probst A.J."/>
            <person name="Thomas B.C."/>
            <person name="Singh A."/>
            <person name="Wilkins M.J."/>
            <person name="Karaoz U."/>
            <person name="Brodie E.L."/>
            <person name="Williams K.H."/>
            <person name="Hubbard S.S."/>
            <person name="Banfield J.F."/>
        </authorList>
    </citation>
    <scope>NUCLEOTIDE SEQUENCE [LARGE SCALE GENOMIC DNA]</scope>
</reference>
<protein>
    <recommendedName>
        <fullName evidence="7">Thioredoxin domain-containing protein</fullName>
    </recommendedName>
</protein>
<sequence length="244" mass="26713">MEQNNIPASENNYPTSKASDLNRFFLPGTILIAAIIISGSILYANRDKSGVGNDNQAPQGQQRNKVDISIDNAPVLGNPKARVTIVEFADFRCPFCERFSNQTGSQIIKNYVDTGKARFVFKHFAFLGQQSVWAAEASECAKEQGKFWEYHNWLYQNQAPESDLAYYSKTNLTKYAGNIAGIDTVRFASCLNKGAYSKNVAKDLSQGQSAGVTGTPTVFINGVAIVGAQPYAVFKSAIEEALKN</sequence>